<evidence type="ECO:0000313" key="7">
    <source>
        <dbReference type="WBParaSite" id="TREG1_132180.1"/>
    </source>
</evidence>
<sequence>MKREPKVPLFWICFILTTVGFLCSSIAMIMPYWYARYPQSHSRFVSLGLWEVCFEGYMSKRIGNCMYFGCFYLFDVKIAPLWSIIFRAWFVACQASYICGFSTYILAECIITSQAVKLISFRGSRAVLFIMVALSLSSVLTLVSLITMGVGVDTEQKIEKAVKNPWLEDLSQNSLSWSYGLAAVSMLPSWITVILLGWFVYPKRSPCGLLSISAWEWPTVDDLQCRYHVKDLQTVKLSSYSNPQSSFNITTVSGDQHPYSYPPRSIITTNQTTIDHWTELDNNINNNNILRKPTLFHKSHAQPVLLAMKTTTQQDQGCISDAGGKLSNYDPRSADTVSLSSYEQIPFGVLYKQPNIRTEDVNSTESVKGSSFIRSNYSIRSNRSKLSSLSSISSSFRNYKSSLWPSIKECVDEQQLKHHQQRQSTLNPKSHLPLLAIETDKSLITEQTLFNNPDTSVWTENVIYEKPIVHNSIIQAARPLKKSRKKRNNQWIQNLAPFKEDTLNFSPFSTTVNNNSTPSTFVQVAKPLIRKR</sequence>
<dbReference type="WBParaSite" id="TREG1_132180.1">
    <property type="protein sequence ID" value="TREG1_132180.1"/>
    <property type="gene ID" value="TREG1_132180"/>
</dbReference>
<dbReference type="Proteomes" id="UP000050795">
    <property type="component" value="Unassembled WGS sequence"/>
</dbReference>
<protein>
    <recommendedName>
        <fullName evidence="8">Transmembrane protein</fullName>
    </recommendedName>
</protein>
<evidence type="ECO:0000256" key="3">
    <source>
        <dbReference type="ARBA" id="ARBA00022989"/>
    </source>
</evidence>
<keyword evidence="2 5" id="KW-0812">Transmembrane</keyword>
<feature type="transmembrane region" description="Helical" evidence="5">
    <location>
        <begin position="9"/>
        <end position="34"/>
    </location>
</feature>
<feature type="transmembrane region" description="Helical" evidence="5">
    <location>
        <begin position="127"/>
        <end position="150"/>
    </location>
</feature>
<feature type="transmembrane region" description="Helical" evidence="5">
    <location>
        <begin position="84"/>
        <end position="107"/>
    </location>
</feature>
<evidence type="ECO:0000256" key="4">
    <source>
        <dbReference type="ARBA" id="ARBA00023136"/>
    </source>
</evidence>
<evidence type="ECO:0000256" key="1">
    <source>
        <dbReference type="ARBA" id="ARBA00004141"/>
    </source>
</evidence>
<keyword evidence="4 5" id="KW-0472">Membrane</keyword>
<evidence type="ECO:0000256" key="5">
    <source>
        <dbReference type="SAM" id="Phobius"/>
    </source>
</evidence>
<keyword evidence="6" id="KW-1185">Reference proteome</keyword>
<reference evidence="7" key="2">
    <citation type="submission" date="2023-11" db="UniProtKB">
        <authorList>
            <consortium name="WormBaseParasite"/>
        </authorList>
    </citation>
    <scope>IDENTIFICATION</scope>
</reference>
<accession>A0AA85J7T6</accession>
<evidence type="ECO:0008006" key="8">
    <source>
        <dbReference type="Google" id="ProtNLM"/>
    </source>
</evidence>
<comment type="subcellular location">
    <subcellularLocation>
        <location evidence="1">Membrane</location>
        <topology evidence="1">Multi-pass membrane protein</topology>
    </subcellularLocation>
</comment>
<dbReference type="Gene3D" id="1.20.140.150">
    <property type="match status" value="1"/>
</dbReference>
<evidence type="ECO:0000313" key="6">
    <source>
        <dbReference type="Proteomes" id="UP000050795"/>
    </source>
</evidence>
<keyword evidence="3 5" id="KW-1133">Transmembrane helix</keyword>
<dbReference type="AlphaFoldDB" id="A0AA85J7T6"/>
<dbReference type="PANTHER" id="PTHR21284:SF12">
    <property type="entry name" value="EG:80H7.2 PROTEIN"/>
    <property type="match status" value="1"/>
</dbReference>
<dbReference type="Pfam" id="PF13903">
    <property type="entry name" value="Claudin_2"/>
    <property type="match status" value="1"/>
</dbReference>
<feature type="transmembrane region" description="Helical" evidence="5">
    <location>
        <begin position="177"/>
        <end position="201"/>
    </location>
</feature>
<reference evidence="6" key="1">
    <citation type="submission" date="2022-06" db="EMBL/GenBank/DDBJ databases">
        <authorList>
            <person name="Berger JAMES D."/>
            <person name="Berger JAMES D."/>
        </authorList>
    </citation>
    <scope>NUCLEOTIDE SEQUENCE [LARGE SCALE GENOMIC DNA]</scope>
</reference>
<evidence type="ECO:0000256" key="2">
    <source>
        <dbReference type="ARBA" id="ARBA00022692"/>
    </source>
</evidence>
<dbReference type="PANTHER" id="PTHR21284">
    <property type="entry name" value="EG:80H7.2 PROTEIN"/>
    <property type="match status" value="1"/>
</dbReference>
<dbReference type="GO" id="GO:0016020">
    <property type="term" value="C:membrane"/>
    <property type="evidence" value="ECO:0007669"/>
    <property type="project" value="UniProtKB-SubCell"/>
</dbReference>
<organism evidence="6 7">
    <name type="scientific">Trichobilharzia regenti</name>
    <name type="common">Nasal bird schistosome</name>
    <dbReference type="NCBI Taxonomy" id="157069"/>
    <lineage>
        <taxon>Eukaryota</taxon>
        <taxon>Metazoa</taxon>
        <taxon>Spiralia</taxon>
        <taxon>Lophotrochozoa</taxon>
        <taxon>Platyhelminthes</taxon>
        <taxon>Trematoda</taxon>
        <taxon>Digenea</taxon>
        <taxon>Strigeidida</taxon>
        <taxon>Schistosomatoidea</taxon>
        <taxon>Schistosomatidae</taxon>
        <taxon>Trichobilharzia</taxon>
    </lineage>
</organism>
<name>A0AA85J7T6_TRIRE</name>
<proteinExistence type="predicted"/>
<dbReference type="InterPro" id="IPR004031">
    <property type="entry name" value="PMP22/EMP/MP20/Claudin"/>
</dbReference>